<evidence type="ECO:0000313" key="3">
    <source>
        <dbReference type="EMBL" id="KOS23442.1"/>
    </source>
</evidence>
<dbReference type="EMBL" id="LGSR01000001">
    <property type="protein sequence ID" value="KOS23442.1"/>
    <property type="molecule type" value="Genomic_DNA"/>
</dbReference>
<protein>
    <recommendedName>
        <fullName evidence="5">Tat pathway signal sequence</fullName>
    </recommendedName>
</protein>
<name>A0A0M9VXP2_ESCWE</name>
<evidence type="ECO:0000256" key="2">
    <source>
        <dbReference type="SAM" id="Phobius"/>
    </source>
</evidence>
<sequence length="278" mass="30237">MMLGDIKLDSPSVQGLDTEQDTSSWNREHRRRRCRFVGLLTFLVVITLGLGVGLSLGLSYSGMSNGEGTEFGDASMTGSFSFDTTLQQISTGCTSNPTTWRCFPYSSGVVTEFQWAIKQDEDDDYSISSLSTASPASHAFSNVPLTLLDSSLTTERFVFSFQMNKTVVPSAALASSSFSSSSSPSPSKPSHASSCTYTNATFQGTLWTRRASLRHRPKALQRRQDGEFPAWPGLIEITELVDSRKGSMACHDSEGVEIGGMRAVEGTCGCLYRTPERP</sequence>
<dbReference type="STRING" id="150374.A0A0M9VXP2"/>
<feature type="region of interest" description="Disordered" evidence="1">
    <location>
        <begin position="1"/>
        <end position="24"/>
    </location>
</feature>
<keyword evidence="2" id="KW-0472">Membrane</keyword>
<proteinExistence type="predicted"/>
<dbReference type="OrthoDB" id="5296155at2759"/>
<organism evidence="3 4">
    <name type="scientific">Escovopsis weberi</name>
    <dbReference type="NCBI Taxonomy" id="150374"/>
    <lineage>
        <taxon>Eukaryota</taxon>
        <taxon>Fungi</taxon>
        <taxon>Dikarya</taxon>
        <taxon>Ascomycota</taxon>
        <taxon>Pezizomycotina</taxon>
        <taxon>Sordariomycetes</taxon>
        <taxon>Hypocreomycetidae</taxon>
        <taxon>Hypocreales</taxon>
        <taxon>Hypocreaceae</taxon>
        <taxon>Escovopsis</taxon>
    </lineage>
</organism>
<dbReference type="AlphaFoldDB" id="A0A0M9VXP2"/>
<feature type="transmembrane region" description="Helical" evidence="2">
    <location>
        <begin position="36"/>
        <end position="60"/>
    </location>
</feature>
<keyword evidence="4" id="KW-1185">Reference proteome</keyword>
<dbReference type="Proteomes" id="UP000053831">
    <property type="component" value="Unassembled WGS sequence"/>
</dbReference>
<gene>
    <name evidence="3" type="ORF">ESCO_006681</name>
</gene>
<keyword evidence="2" id="KW-1133">Transmembrane helix</keyword>
<accession>A0A0M9VXP2</accession>
<evidence type="ECO:0000256" key="1">
    <source>
        <dbReference type="SAM" id="MobiDB-lite"/>
    </source>
</evidence>
<reference evidence="3 4" key="1">
    <citation type="submission" date="2015-07" db="EMBL/GenBank/DDBJ databases">
        <title>The genome of the fungus Escovopsis weberi, a specialized disease agent of ant agriculture.</title>
        <authorList>
            <person name="de Man T.J."/>
            <person name="Stajich J.E."/>
            <person name="Kubicek C.P."/>
            <person name="Chenthamara K."/>
            <person name="Atanasova L."/>
            <person name="Druzhinina I.S."/>
            <person name="Birnbaum S."/>
            <person name="Barribeau S.M."/>
            <person name="Teiling C."/>
            <person name="Suen G."/>
            <person name="Currie C."/>
            <person name="Gerardo N.M."/>
        </authorList>
    </citation>
    <scope>NUCLEOTIDE SEQUENCE [LARGE SCALE GENOMIC DNA]</scope>
</reference>
<comment type="caution">
    <text evidence="3">The sequence shown here is derived from an EMBL/GenBank/DDBJ whole genome shotgun (WGS) entry which is preliminary data.</text>
</comment>
<evidence type="ECO:0008006" key="5">
    <source>
        <dbReference type="Google" id="ProtNLM"/>
    </source>
</evidence>
<keyword evidence="2" id="KW-0812">Transmembrane</keyword>
<evidence type="ECO:0000313" key="4">
    <source>
        <dbReference type="Proteomes" id="UP000053831"/>
    </source>
</evidence>
<feature type="compositionally biased region" description="Polar residues" evidence="1">
    <location>
        <begin position="11"/>
        <end position="24"/>
    </location>
</feature>